<dbReference type="RefSeq" id="WP_309756623.1">
    <property type="nucleotide sequence ID" value="NZ_JAVJAF010000001.1"/>
</dbReference>
<accession>A0AAJ2EVB3</accession>
<evidence type="ECO:0000313" key="2">
    <source>
        <dbReference type="Proteomes" id="UP001268036"/>
    </source>
</evidence>
<dbReference type="Proteomes" id="UP001268036">
    <property type="component" value="Unassembled WGS sequence"/>
</dbReference>
<dbReference type="EMBL" id="JAVJAF010000001">
    <property type="protein sequence ID" value="MDR6233578.1"/>
    <property type="molecule type" value="Genomic_DNA"/>
</dbReference>
<protein>
    <submittedName>
        <fullName evidence="1">Uncharacterized protein (TIGR02646 family)</fullName>
    </submittedName>
</protein>
<dbReference type="AlphaFoldDB" id="A0AAJ2EVB3"/>
<gene>
    <name evidence="1" type="ORF">QE440_001319</name>
</gene>
<organism evidence="1 2">
    <name type="scientific">Pseudomonas oryzihabitans</name>
    <dbReference type="NCBI Taxonomy" id="47885"/>
    <lineage>
        <taxon>Bacteria</taxon>
        <taxon>Pseudomonadati</taxon>
        <taxon>Pseudomonadota</taxon>
        <taxon>Gammaproteobacteria</taxon>
        <taxon>Pseudomonadales</taxon>
        <taxon>Pseudomonadaceae</taxon>
        <taxon>Pseudomonas</taxon>
    </lineage>
</organism>
<proteinExistence type="predicted"/>
<sequence length="230" mass="25665">MRTLSKGAECPALKLWKRNNRASPQNIHYDNLDSATREAIIQRLIEEQAGLCAYTMKSISHSNGKWQAHIEHILPRTAHADKSVTWSNLVACIPKPGAHCPFGAVQKGAYDPNDADKLFVKPTQGGMSRHFRFRENGEIEGLTPEARDTIDENVLHLNHSELVNDRKAKIQAAIHRRPSAAEALRRAEDLRKKDRNGHLEPYCEAVAQVLEAYANRIAAKGARLAGAARR</sequence>
<name>A0AAJ2EVB3_9PSED</name>
<evidence type="ECO:0000313" key="1">
    <source>
        <dbReference type="EMBL" id="MDR6233578.1"/>
    </source>
</evidence>
<comment type="caution">
    <text evidence="1">The sequence shown here is derived from an EMBL/GenBank/DDBJ whole genome shotgun (WGS) entry which is preliminary data.</text>
</comment>
<reference evidence="1" key="1">
    <citation type="submission" date="2023-08" db="EMBL/GenBank/DDBJ databases">
        <title>Functional and genomic diversity of the sorghum phyllosphere microbiome.</title>
        <authorList>
            <person name="Shade A."/>
        </authorList>
    </citation>
    <scope>NUCLEOTIDE SEQUENCE</scope>
    <source>
        <strain evidence="1">SORGH_AS_0201</strain>
    </source>
</reference>